<accession>A0ACD3A201</accession>
<sequence>SSSSTFTPFELNYGWLPTTITGLDHPSAYEGVQKYAKQAVENLQIAHDAIIRSRVFQTHYANRKRSPEPEIRRGAWVYLSTQN</sequence>
<feature type="non-terminal residue" evidence="1">
    <location>
        <position position="1"/>
    </location>
</feature>
<keyword evidence="2" id="KW-1185">Reference proteome</keyword>
<name>A0ACD3A201_9AGAR</name>
<evidence type="ECO:0000313" key="1">
    <source>
        <dbReference type="EMBL" id="TFK59414.1"/>
    </source>
</evidence>
<dbReference type="Proteomes" id="UP000308600">
    <property type="component" value="Unassembled WGS sequence"/>
</dbReference>
<dbReference type="EMBL" id="ML208984">
    <property type="protein sequence ID" value="TFK59414.1"/>
    <property type="molecule type" value="Genomic_DNA"/>
</dbReference>
<feature type="non-terminal residue" evidence="1">
    <location>
        <position position="83"/>
    </location>
</feature>
<evidence type="ECO:0000313" key="2">
    <source>
        <dbReference type="Proteomes" id="UP000308600"/>
    </source>
</evidence>
<protein>
    <submittedName>
        <fullName evidence="1">Uncharacterized protein</fullName>
    </submittedName>
</protein>
<organism evidence="1 2">
    <name type="scientific">Pluteus cervinus</name>
    <dbReference type="NCBI Taxonomy" id="181527"/>
    <lineage>
        <taxon>Eukaryota</taxon>
        <taxon>Fungi</taxon>
        <taxon>Dikarya</taxon>
        <taxon>Basidiomycota</taxon>
        <taxon>Agaricomycotina</taxon>
        <taxon>Agaricomycetes</taxon>
        <taxon>Agaricomycetidae</taxon>
        <taxon>Agaricales</taxon>
        <taxon>Pluteineae</taxon>
        <taxon>Pluteaceae</taxon>
        <taxon>Pluteus</taxon>
    </lineage>
</organism>
<reference evidence="1 2" key="1">
    <citation type="journal article" date="2019" name="Nat. Ecol. Evol.">
        <title>Megaphylogeny resolves global patterns of mushroom evolution.</title>
        <authorList>
            <person name="Varga T."/>
            <person name="Krizsan K."/>
            <person name="Foldi C."/>
            <person name="Dima B."/>
            <person name="Sanchez-Garcia M."/>
            <person name="Sanchez-Ramirez S."/>
            <person name="Szollosi G.J."/>
            <person name="Szarkandi J.G."/>
            <person name="Papp V."/>
            <person name="Albert L."/>
            <person name="Andreopoulos W."/>
            <person name="Angelini C."/>
            <person name="Antonin V."/>
            <person name="Barry K.W."/>
            <person name="Bougher N.L."/>
            <person name="Buchanan P."/>
            <person name="Buyck B."/>
            <person name="Bense V."/>
            <person name="Catcheside P."/>
            <person name="Chovatia M."/>
            <person name="Cooper J."/>
            <person name="Damon W."/>
            <person name="Desjardin D."/>
            <person name="Finy P."/>
            <person name="Geml J."/>
            <person name="Haridas S."/>
            <person name="Hughes K."/>
            <person name="Justo A."/>
            <person name="Karasinski D."/>
            <person name="Kautmanova I."/>
            <person name="Kiss B."/>
            <person name="Kocsube S."/>
            <person name="Kotiranta H."/>
            <person name="LaButti K.M."/>
            <person name="Lechner B.E."/>
            <person name="Liimatainen K."/>
            <person name="Lipzen A."/>
            <person name="Lukacs Z."/>
            <person name="Mihaltcheva S."/>
            <person name="Morgado L.N."/>
            <person name="Niskanen T."/>
            <person name="Noordeloos M.E."/>
            <person name="Ohm R.A."/>
            <person name="Ortiz-Santana B."/>
            <person name="Ovrebo C."/>
            <person name="Racz N."/>
            <person name="Riley R."/>
            <person name="Savchenko A."/>
            <person name="Shiryaev A."/>
            <person name="Soop K."/>
            <person name="Spirin V."/>
            <person name="Szebenyi C."/>
            <person name="Tomsovsky M."/>
            <person name="Tulloss R.E."/>
            <person name="Uehling J."/>
            <person name="Grigoriev I.V."/>
            <person name="Vagvolgyi C."/>
            <person name="Papp T."/>
            <person name="Martin F.M."/>
            <person name="Miettinen O."/>
            <person name="Hibbett D.S."/>
            <person name="Nagy L.G."/>
        </authorList>
    </citation>
    <scope>NUCLEOTIDE SEQUENCE [LARGE SCALE GENOMIC DNA]</scope>
    <source>
        <strain evidence="1 2">NL-1719</strain>
    </source>
</reference>
<proteinExistence type="predicted"/>
<gene>
    <name evidence="1" type="ORF">BDN72DRAFT_750660</name>
</gene>